<dbReference type="InterPro" id="IPR001789">
    <property type="entry name" value="Sig_transdc_resp-reg_receiver"/>
</dbReference>
<feature type="modified residue" description="4-aspartylphosphate" evidence="2">
    <location>
        <position position="74"/>
    </location>
</feature>
<sequence>MPPIRSFDAAPTSPLHSARVPRTAMLVVEDRVELRDSLRFLLERFGHEVLLAGSAEEGLAVLRARSDIGVLLTDIGLPGLDGWHFAREARALYRGLGVIYMSGHAGGEWQVQGVPGSMFLGKPFEISNLLAAMGTVLSPDHR</sequence>
<keyword evidence="5" id="KW-1185">Reference proteome</keyword>
<dbReference type="AlphaFoldDB" id="A0A1I1ZM97"/>
<dbReference type="EMBL" id="FONH01000002">
    <property type="protein sequence ID" value="SFE32478.1"/>
    <property type="molecule type" value="Genomic_DNA"/>
</dbReference>
<accession>A0A1I1ZM97</accession>
<dbReference type="RefSeq" id="WP_081805293.1">
    <property type="nucleotide sequence ID" value="NZ_FONH01000002.1"/>
</dbReference>
<dbReference type="PROSITE" id="PS50110">
    <property type="entry name" value="RESPONSE_REGULATORY"/>
    <property type="match status" value="1"/>
</dbReference>
<dbReference type="STRING" id="500610.SAMN02799615_00753"/>
<evidence type="ECO:0000256" key="2">
    <source>
        <dbReference type="PROSITE-ProRule" id="PRU00169"/>
    </source>
</evidence>
<dbReference type="PANTHER" id="PTHR44591:SF25">
    <property type="entry name" value="CHEMOTAXIS TWO-COMPONENT RESPONSE REGULATOR"/>
    <property type="match status" value="1"/>
</dbReference>
<dbReference type="GO" id="GO:0000160">
    <property type="term" value="P:phosphorelay signal transduction system"/>
    <property type="evidence" value="ECO:0007669"/>
    <property type="project" value="InterPro"/>
</dbReference>
<dbReference type="Proteomes" id="UP000199477">
    <property type="component" value="Unassembled WGS sequence"/>
</dbReference>
<dbReference type="InterPro" id="IPR011006">
    <property type="entry name" value="CheY-like_superfamily"/>
</dbReference>
<evidence type="ECO:0000313" key="5">
    <source>
        <dbReference type="Proteomes" id="UP000199477"/>
    </source>
</evidence>
<protein>
    <submittedName>
        <fullName evidence="4">Response regulator receiver domain-containing protein</fullName>
    </submittedName>
</protein>
<name>A0A1I1ZM97_9GAMM</name>
<keyword evidence="1 2" id="KW-0597">Phosphoprotein</keyword>
<dbReference type="CDD" id="cd00156">
    <property type="entry name" value="REC"/>
    <property type="match status" value="1"/>
</dbReference>
<evidence type="ECO:0000313" key="4">
    <source>
        <dbReference type="EMBL" id="SFE32478.1"/>
    </source>
</evidence>
<reference evidence="5" key="1">
    <citation type="submission" date="2016-10" db="EMBL/GenBank/DDBJ databases">
        <authorList>
            <person name="Varghese N."/>
            <person name="Submissions S."/>
        </authorList>
    </citation>
    <scope>NUCLEOTIDE SEQUENCE [LARGE SCALE GENOMIC DNA]</scope>
    <source>
        <strain evidence="5">UNC178MFTsu3.1</strain>
    </source>
</reference>
<dbReference type="SMART" id="SM00448">
    <property type="entry name" value="REC"/>
    <property type="match status" value="1"/>
</dbReference>
<gene>
    <name evidence="4" type="ORF">SAMN02799615_00753</name>
</gene>
<dbReference type="Pfam" id="PF00072">
    <property type="entry name" value="Response_reg"/>
    <property type="match status" value="1"/>
</dbReference>
<dbReference type="Gene3D" id="3.40.50.2300">
    <property type="match status" value="1"/>
</dbReference>
<dbReference type="SUPFAM" id="SSF52172">
    <property type="entry name" value="CheY-like"/>
    <property type="match status" value="1"/>
</dbReference>
<evidence type="ECO:0000259" key="3">
    <source>
        <dbReference type="PROSITE" id="PS50110"/>
    </source>
</evidence>
<evidence type="ECO:0000256" key="1">
    <source>
        <dbReference type="ARBA" id="ARBA00022553"/>
    </source>
</evidence>
<feature type="domain" description="Response regulatory" evidence="3">
    <location>
        <begin position="24"/>
        <end position="137"/>
    </location>
</feature>
<proteinExistence type="predicted"/>
<dbReference type="PANTHER" id="PTHR44591">
    <property type="entry name" value="STRESS RESPONSE REGULATOR PROTEIN 1"/>
    <property type="match status" value="1"/>
</dbReference>
<organism evidence="4 5">
    <name type="scientific">Dyella marensis</name>
    <dbReference type="NCBI Taxonomy" id="500610"/>
    <lineage>
        <taxon>Bacteria</taxon>
        <taxon>Pseudomonadati</taxon>
        <taxon>Pseudomonadota</taxon>
        <taxon>Gammaproteobacteria</taxon>
        <taxon>Lysobacterales</taxon>
        <taxon>Rhodanobacteraceae</taxon>
        <taxon>Dyella</taxon>
    </lineage>
</organism>
<dbReference type="InterPro" id="IPR050595">
    <property type="entry name" value="Bact_response_regulator"/>
</dbReference>